<evidence type="ECO:0000313" key="3">
    <source>
        <dbReference type="EMBL" id="MFB9473890.1"/>
    </source>
</evidence>
<gene>
    <name evidence="3" type="ORF">ACFFR3_30710</name>
</gene>
<dbReference type="RefSeq" id="WP_345385961.1">
    <property type="nucleotide sequence ID" value="NZ_BAAAXS010000001.1"/>
</dbReference>
<evidence type="ECO:0000256" key="2">
    <source>
        <dbReference type="SAM" id="SignalP"/>
    </source>
</evidence>
<feature type="compositionally biased region" description="Low complexity" evidence="1">
    <location>
        <begin position="126"/>
        <end position="135"/>
    </location>
</feature>
<keyword evidence="2" id="KW-0732">Signal</keyword>
<feature type="compositionally biased region" description="Polar residues" evidence="1">
    <location>
        <begin position="150"/>
        <end position="176"/>
    </location>
</feature>
<organism evidence="3 4">
    <name type="scientific">Nonomuraea salmonea</name>
    <dbReference type="NCBI Taxonomy" id="46181"/>
    <lineage>
        <taxon>Bacteria</taxon>
        <taxon>Bacillati</taxon>
        <taxon>Actinomycetota</taxon>
        <taxon>Actinomycetes</taxon>
        <taxon>Streptosporangiales</taxon>
        <taxon>Streptosporangiaceae</taxon>
        <taxon>Nonomuraea</taxon>
    </lineage>
</organism>
<evidence type="ECO:0000313" key="4">
    <source>
        <dbReference type="Proteomes" id="UP001589568"/>
    </source>
</evidence>
<dbReference type="Proteomes" id="UP001589568">
    <property type="component" value="Unassembled WGS sequence"/>
</dbReference>
<sequence>MTTSRSLLLVSLAAGSLTVPAPAASAATEPAIRAITVRPAQPVVGAHGSVRLVIDVIARGVRGKDGVTVKVEPGAPPAGAPQPRPATPPATPPVTAPQNPPPPAQTGSPVTPPGETQTPDQDAPEEAVQQPPQQEAQEETQEAAQDATRSDAQSPTQSDAQSPAQAGTQAGTQSGAQADAQVPVKAPPALAPGRQPAQQPAITPARATQAPVTAQAGVQQPAQQAASQQHVMNPRPVQVGVTAPKVGVQPQTGEVIPPRLVWRRIPVPPARMADGWETWRFLPDKRLNRYYPAGTWTITATAKGKDGKTAVQYASFELKRESRLSSVRAEKSARGDGVRLRGSLTRVDPRGLTDYGPFAKQRLEILWRPDTTSAWEKAGQATTDASGAFVQTVQGHTGGYWRVRYTGTGHYAPDNSKAHQIAQ</sequence>
<reference evidence="3 4" key="1">
    <citation type="submission" date="2024-09" db="EMBL/GenBank/DDBJ databases">
        <authorList>
            <person name="Sun Q."/>
            <person name="Mori K."/>
        </authorList>
    </citation>
    <scope>NUCLEOTIDE SEQUENCE [LARGE SCALE GENOMIC DNA]</scope>
    <source>
        <strain evidence="3 4">JCM 3324</strain>
    </source>
</reference>
<feature type="signal peptide" evidence="2">
    <location>
        <begin position="1"/>
        <end position="23"/>
    </location>
</feature>
<proteinExistence type="predicted"/>
<feature type="chain" id="PRO_5047459298" evidence="2">
    <location>
        <begin position="24"/>
        <end position="423"/>
    </location>
</feature>
<protein>
    <submittedName>
        <fullName evidence="3">Uncharacterized protein</fullName>
    </submittedName>
</protein>
<dbReference type="EMBL" id="JBHMCF010000036">
    <property type="protein sequence ID" value="MFB9473890.1"/>
    <property type="molecule type" value="Genomic_DNA"/>
</dbReference>
<feature type="compositionally biased region" description="Low complexity" evidence="1">
    <location>
        <begin position="207"/>
        <end position="229"/>
    </location>
</feature>
<comment type="caution">
    <text evidence="3">The sequence shown here is derived from an EMBL/GenBank/DDBJ whole genome shotgun (WGS) entry which is preliminary data.</text>
</comment>
<accession>A0ABV5NUB6</accession>
<evidence type="ECO:0000256" key="1">
    <source>
        <dbReference type="SAM" id="MobiDB-lite"/>
    </source>
</evidence>
<feature type="region of interest" description="Disordered" evidence="1">
    <location>
        <begin position="68"/>
        <end position="230"/>
    </location>
</feature>
<feature type="compositionally biased region" description="Pro residues" evidence="1">
    <location>
        <begin position="74"/>
        <end position="104"/>
    </location>
</feature>
<keyword evidence="4" id="KW-1185">Reference proteome</keyword>
<name>A0ABV5NUB6_9ACTN</name>